<evidence type="ECO:0000256" key="1">
    <source>
        <dbReference type="ARBA" id="ARBA00001633"/>
    </source>
</evidence>
<dbReference type="Gene3D" id="3.20.20.70">
    <property type="entry name" value="Aldolase class I"/>
    <property type="match status" value="1"/>
</dbReference>
<keyword evidence="12" id="KW-1185">Reference proteome</keyword>
<feature type="domain" description="Indole-3-glycerol phosphate synthase" evidence="10">
    <location>
        <begin position="3"/>
        <end position="255"/>
    </location>
</feature>
<dbReference type="InterPro" id="IPR013798">
    <property type="entry name" value="Indole-3-glycerol_P_synth_dom"/>
</dbReference>
<dbReference type="RefSeq" id="WP_091502356.1">
    <property type="nucleotide sequence ID" value="NZ_FOLI01000003.1"/>
</dbReference>
<dbReference type="EMBL" id="FOLI01000003">
    <property type="protein sequence ID" value="SFC01092.1"/>
    <property type="molecule type" value="Genomic_DNA"/>
</dbReference>
<evidence type="ECO:0000256" key="7">
    <source>
        <dbReference type="ARBA" id="ARBA00023141"/>
    </source>
</evidence>
<comment type="pathway">
    <text evidence="2 9">Amino-acid biosynthesis; L-tryptophan biosynthesis; L-tryptophan from chorismate: step 4/5.</text>
</comment>
<keyword evidence="8 9" id="KW-0456">Lyase</keyword>
<keyword evidence="6 9" id="KW-0822">Tryptophan biosynthesis</keyword>
<dbReference type="SUPFAM" id="SSF51366">
    <property type="entry name" value="Ribulose-phoshate binding barrel"/>
    <property type="match status" value="1"/>
</dbReference>
<evidence type="ECO:0000256" key="3">
    <source>
        <dbReference type="ARBA" id="ARBA00008737"/>
    </source>
</evidence>
<keyword evidence="5 9" id="KW-0210">Decarboxylase</keyword>
<dbReference type="HAMAP" id="MF_00134_B">
    <property type="entry name" value="IGPS_B"/>
    <property type="match status" value="1"/>
</dbReference>
<organism evidence="11 12">
    <name type="scientific">Fructobacillus durionis</name>
    <dbReference type="NCBI Taxonomy" id="283737"/>
    <lineage>
        <taxon>Bacteria</taxon>
        <taxon>Bacillati</taxon>
        <taxon>Bacillota</taxon>
        <taxon>Bacilli</taxon>
        <taxon>Lactobacillales</taxon>
        <taxon>Lactobacillaceae</taxon>
        <taxon>Fructobacillus</taxon>
    </lineage>
</organism>
<dbReference type="GO" id="GO:0004640">
    <property type="term" value="F:phosphoribosylanthranilate isomerase activity"/>
    <property type="evidence" value="ECO:0007669"/>
    <property type="project" value="TreeGrafter"/>
</dbReference>
<evidence type="ECO:0000259" key="10">
    <source>
        <dbReference type="Pfam" id="PF00218"/>
    </source>
</evidence>
<dbReference type="GO" id="GO:0004425">
    <property type="term" value="F:indole-3-glycerol-phosphate synthase activity"/>
    <property type="evidence" value="ECO:0007669"/>
    <property type="project" value="UniProtKB-UniRule"/>
</dbReference>
<dbReference type="UniPathway" id="UPA00035">
    <property type="reaction ID" value="UER00043"/>
</dbReference>
<sequence>MILDDLVAATKKRIEKEKLEKSEEEIKAAIVAVDKDAPEAIYQQFLQPGAHVIAEVKKASPSKGLIAKDFDYQAIAKRYEEAEATAISVLTEPDYFLGQLSYLEEIAANNSRPILRKDFVIDPYMIYQAKVAGAGMVLLIVAILDQEKLESYLALAHSLGLAVLVEAHDEDEIERALAAGARMIGVNNRNLKNFTVSFDNAQKLRHLVPENVAFIAESGVSKPEEVQELAKLGVNGVLIGEALMKSTDKKAFIEKTKGGKANDQD</sequence>
<comment type="catalytic activity">
    <reaction evidence="1 9">
        <text>1-(2-carboxyphenylamino)-1-deoxy-D-ribulose 5-phosphate + H(+) = (1S,2R)-1-C-(indol-3-yl)glycerol 3-phosphate + CO2 + H2O</text>
        <dbReference type="Rhea" id="RHEA:23476"/>
        <dbReference type="ChEBI" id="CHEBI:15377"/>
        <dbReference type="ChEBI" id="CHEBI:15378"/>
        <dbReference type="ChEBI" id="CHEBI:16526"/>
        <dbReference type="ChEBI" id="CHEBI:58613"/>
        <dbReference type="ChEBI" id="CHEBI:58866"/>
        <dbReference type="EC" id="4.1.1.48"/>
    </reaction>
</comment>
<evidence type="ECO:0000313" key="11">
    <source>
        <dbReference type="EMBL" id="SFC01092.1"/>
    </source>
</evidence>
<dbReference type="GO" id="GO:0000162">
    <property type="term" value="P:L-tryptophan biosynthetic process"/>
    <property type="evidence" value="ECO:0007669"/>
    <property type="project" value="UniProtKB-UniRule"/>
</dbReference>
<evidence type="ECO:0000256" key="6">
    <source>
        <dbReference type="ARBA" id="ARBA00022822"/>
    </source>
</evidence>
<dbReference type="STRING" id="283737.SAMN05660453_0834"/>
<evidence type="ECO:0000256" key="5">
    <source>
        <dbReference type="ARBA" id="ARBA00022793"/>
    </source>
</evidence>
<gene>
    <name evidence="9" type="primary">trpC</name>
    <name evidence="11" type="ORF">SAMN05660453_0834</name>
</gene>
<dbReference type="NCBIfam" id="NF001377">
    <property type="entry name" value="PRK00278.2-4"/>
    <property type="match status" value="1"/>
</dbReference>
<dbReference type="AlphaFoldDB" id="A0A1I1FQ18"/>
<dbReference type="CDD" id="cd00331">
    <property type="entry name" value="IGPS"/>
    <property type="match status" value="1"/>
</dbReference>
<evidence type="ECO:0000256" key="2">
    <source>
        <dbReference type="ARBA" id="ARBA00004696"/>
    </source>
</evidence>
<reference evidence="11 12" key="1">
    <citation type="submission" date="2016-10" db="EMBL/GenBank/DDBJ databases">
        <authorList>
            <person name="de Groot N.N."/>
        </authorList>
    </citation>
    <scope>NUCLEOTIDE SEQUENCE [LARGE SCALE GENOMIC DNA]</scope>
    <source>
        <strain evidence="11 12">DSM 19113</strain>
    </source>
</reference>
<comment type="similarity">
    <text evidence="3 9">Belongs to the TrpC family.</text>
</comment>
<evidence type="ECO:0000256" key="4">
    <source>
        <dbReference type="ARBA" id="ARBA00022605"/>
    </source>
</evidence>
<accession>A0A1I1FQ18</accession>
<evidence type="ECO:0000256" key="9">
    <source>
        <dbReference type="HAMAP-Rule" id="MF_00134"/>
    </source>
</evidence>
<dbReference type="InterPro" id="IPR001468">
    <property type="entry name" value="Indole-3-GlycerolPSynthase_CS"/>
</dbReference>
<dbReference type="OrthoDB" id="9804217at2"/>
<dbReference type="InterPro" id="IPR011060">
    <property type="entry name" value="RibuloseP-bd_barrel"/>
</dbReference>
<evidence type="ECO:0000313" key="12">
    <source>
        <dbReference type="Proteomes" id="UP000199376"/>
    </source>
</evidence>
<keyword evidence="7 9" id="KW-0057">Aromatic amino acid biosynthesis</keyword>
<dbReference type="InterPro" id="IPR013785">
    <property type="entry name" value="Aldolase_TIM"/>
</dbReference>
<dbReference type="Proteomes" id="UP000199376">
    <property type="component" value="Unassembled WGS sequence"/>
</dbReference>
<dbReference type="PANTHER" id="PTHR22854:SF2">
    <property type="entry name" value="INDOLE-3-GLYCEROL-PHOSPHATE SYNTHASE"/>
    <property type="match status" value="1"/>
</dbReference>
<evidence type="ECO:0000256" key="8">
    <source>
        <dbReference type="ARBA" id="ARBA00023239"/>
    </source>
</evidence>
<dbReference type="PANTHER" id="PTHR22854">
    <property type="entry name" value="TRYPTOPHAN BIOSYNTHESIS PROTEIN"/>
    <property type="match status" value="1"/>
</dbReference>
<protein>
    <recommendedName>
        <fullName evidence="9">Indole-3-glycerol phosphate synthase</fullName>
        <shortName evidence="9">IGPS</shortName>
        <ecNumber evidence="9">4.1.1.48</ecNumber>
    </recommendedName>
</protein>
<dbReference type="EC" id="4.1.1.48" evidence="9"/>
<keyword evidence="4 9" id="KW-0028">Amino-acid biosynthesis</keyword>
<proteinExistence type="inferred from homology"/>
<dbReference type="FunFam" id="3.20.20.70:FF:000024">
    <property type="entry name" value="Indole-3-glycerol phosphate synthase"/>
    <property type="match status" value="1"/>
</dbReference>
<name>A0A1I1FQ18_9LACO</name>
<dbReference type="PROSITE" id="PS00614">
    <property type="entry name" value="IGPS"/>
    <property type="match status" value="1"/>
</dbReference>
<dbReference type="Pfam" id="PF00218">
    <property type="entry name" value="IGPS"/>
    <property type="match status" value="1"/>
</dbReference>
<dbReference type="InterPro" id="IPR045186">
    <property type="entry name" value="Indole-3-glycerol_P_synth"/>
</dbReference>